<keyword evidence="11 15" id="KW-0067">ATP-binding</keyword>
<feature type="domain" description="Pyruvate phosphate dikinase AMP/ATP-binding" evidence="18">
    <location>
        <begin position="19"/>
        <end position="342"/>
    </location>
</feature>
<dbReference type="InterPro" id="IPR015813">
    <property type="entry name" value="Pyrv/PenolPyrv_kinase-like_dom"/>
</dbReference>
<keyword evidence="21" id="KW-1185">Reference proteome</keyword>
<evidence type="ECO:0000256" key="15">
    <source>
        <dbReference type="PIRNR" id="PIRNR000854"/>
    </source>
</evidence>
<dbReference type="InterPro" id="IPR006319">
    <property type="entry name" value="PEP_synth"/>
</dbReference>
<keyword evidence="9 15" id="KW-0547">Nucleotide-binding</keyword>
<dbReference type="Pfam" id="PF01326">
    <property type="entry name" value="PPDK_N"/>
    <property type="match status" value="1"/>
</dbReference>
<dbReference type="PANTHER" id="PTHR43030:SF1">
    <property type="entry name" value="PHOSPHOENOLPYRUVATE SYNTHASE"/>
    <property type="match status" value="1"/>
</dbReference>
<evidence type="ECO:0000256" key="4">
    <source>
        <dbReference type="ARBA" id="ARBA00007837"/>
    </source>
</evidence>
<evidence type="ECO:0000259" key="17">
    <source>
        <dbReference type="Pfam" id="PF00391"/>
    </source>
</evidence>
<dbReference type="SUPFAM" id="SSF51621">
    <property type="entry name" value="Phosphoenolpyruvate/pyruvate domain"/>
    <property type="match status" value="1"/>
</dbReference>
<dbReference type="Pfam" id="PF02896">
    <property type="entry name" value="PEP-utilizers_C"/>
    <property type="match status" value="1"/>
</dbReference>
<dbReference type="InterPro" id="IPR018274">
    <property type="entry name" value="PEP_util_AS"/>
</dbReference>
<dbReference type="NCBIfam" id="NF005057">
    <property type="entry name" value="PRK06464.1"/>
    <property type="match status" value="1"/>
</dbReference>
<evidence type="ECO:0000256" key="6">
    <source>
        <dbReference type="ARBA" id="ARBA00021623"/>
    </source>
</evidence>
<dbReference type="Pfam" id="PF00391">
    <property type="entry name" value="PEP-utilizers"/>
    <property type="match status" value="1"/>
</dbReference>
<evidence type="ECO:0000256" key="8">
    <source>
        <dbReference type="ARBA" id="ARBA00022723"/>
    </source>
</evidence>
<dbReference type="InterPro" id="IPR008279">
    <property type="entry name" value="PEP-util_enz_mobile_dom"/>
</dbReference>
<dbReference type="Proteomes" id="UP000778970">
    <property type="component" value="Unassembled WGS sequence"/>
</dbReference>
<evidence type="ECO:0000313" key="20">
    <source>
        <dbReference type="EMBL" id="MBK1696155.1"/>
    </source>
</evidence>
<evidence type="ECO:0000259" key="19">
    <source>
        <dbReference type="Pfam" id="PF02896"/>
    </source>
</evidence>
<dbReference type="NCBIfam" id="TIGR01418">
    <property type="entry name" value="PEP_synth"/>
    <property type="match status" value="1"/>
</dbReference>
<evidence type="ECO:0000256" key="1">
    <source>
        <dbReference type="ARBA" id="ARBA00001946"/>
    </source>
</evidence>
<dbReference type="RefSeq" id="WP_081728548.1">
    <property type="nucleotide sequence ID" value="NZ_NRRE01000011.1"/>
</dbReference>
<dbReference type="AlphaFoldDB" id="A0A934QGJ5"/>
<evidence type="ECO:0000256" key="2">
    <source>
        <dbReference type="ARBA" id="ARBA00002988"/>
    </source>
</evidence>
<evidence type="ECO:0000256" key="16">
    <source>
        <dbReference type="SAM" id="MobiDB-lite"/>
    </source>
</evidence>
<dbReference type="FunFam" id="3.30.1490.20:FF:000010">
    <property type="entry name" value="Phosphoenolpyruvate synthase"/>
    <property type="match status" value="1"/>
</dbReference>
<dbReference type="SUPFAM" id="SSF52009">
    <property type="entry name" value="Phosphohistidine domain"/>
    <property type="match status" value="1"/>
</dbReference>
<comment type="cofactor">
    <cofactor evidence="1 15">
        <name>Mg(2+)</name>
        <dbReference type="ChEBI" id="CHEBI:18420"/>
    </cofactor>
</comment>
<feature type="domain" description="PEP-utilising enzyme mobile" evidence="17">
    <location>
        <begin position="384"/>
        <end position="453"/>
    </location>
</feature>
<evidence type="ECO:0000256" key="14">
    <source>
        <dbReference type="ARBA" id="ARBA00047700"/>
    </source>
</evidence>
<evidence type="ECO:0000256" key="11">
    <source>
        <dbReference type="ARBA" id="ARBA00022840"/>
    </source>
</evidence>
<keyword evidence="12 15" id="KW-0460">Magnesium</keyword>
<comment type="similarity">
    <text evidence="4 15">Belongs to the PEP-utilizing enzyme family.</text>
</comment>
<dbReference type="EMBL" id="NRRE01000011">
    <property type="protein sequence ID" value="MBK1696155.1"/>
    <property type="molecule type" value="Genomic_DNA"/>
</dbReference>
<accession>A0A934QGJ5</accession>
<dbReference type="FunFam" id="3.30.470.20:FF:000017">
    <property type="entry name" value="Phosphoenolpyruvate synthase"/>
    <property type="match status" value="1"/>
</dbReference>
<comment type="pathway">
    <text evidence="3 15">Carbohydrate biosynthesis; gluconeogenesis.</text>
</comment>
<dbReference type="GO" id="GO:0008986">
    <property type="term" value="F:pyruvate, water dikinase activity"/>
    <property type="evidence" value="ECO:0007669"/>
    <property type="project" value="UniProtKB-EC"/>
</dbReference>
<dbReference type="InterPro" id="IPR000121">
    <property type="entry name" value="PEP_util_C"/>
</dbReference>
<protein>
    <recommendedName>
        <fullName evidence="6 15">Phosphoenolpyruvate synthase</fullName>
        <shortName evidence="15">PEP synthase</shortName>
        <ecNumber evidence="5 15">2.7.9.2</ecNumber>
    </recommendedName>
    <alternativeName>
        <fullName evidence="13 15">Pyruvate, water dikinase</fullName>
    </alternativeName>
</protein>
<dbReference type="PROSITE" id="PS00370">
    <property type="entry name" value="PEP_ENZYMES_PHOS_SITE"/>
    <property type="match status" value="1"/>
</dbReference>
<evidence type="ECO:0000256" key="7">
    <source>
        <dbReference type="ARBA" id="ARBA00022679"/>
    </source>
</evidence>
<name>A0A934QGJ5_9PROT</name>
<proteinExistence type="inferred from homology"/>
<dbReference type="GO" id="GO:0005524">
    <property type="term" value="F:ATP binding"/>
    <property type="evidence" value="ECO:0007669"/>
    <property type="project" value="UniProtKB-KW"/>
</dbReference>
<comment type="caution">
    <text evidence="20">The sequence shown here is derived from an EMBL/GenBank/DDBJ whole genome shotgun (WGS) entry which is preliminary data.</text>
</comment>
<keyword evidence="7 15" id="KW-0808">Transferase</keyword>
<dbReference type="InterPro" id="IPR040442">
    <property type="entry name" value="Pyrv_kinase-like_dom_sf"/>
</dbReference>
<dbReference type="SUPFAM" id="SSF56059">
    <property type="entry name" value="Glutathione synthetase ATP-binding domain-like"/>
    <property type="match status" value="1"/>
</dbReference>
<dbReference type="Gene3D" id="3.50.30.10">
    <property type="entry name" value="Phosphohistidine domain"/>
    <property type="match status" value="1"/>
</dbReference>
<evidence type="ECO:0000256" key="12">
    <source>
        <dbReference type="ARBA" id="ARBA00022842"/>
    </source>
</evidence>
<dbReference type="PANTHER" id="PTHR43030">
    <property type="entry name" value="PHOSPHOENOLPYRUVATE SYNTHASE"/>
    <property type="match status" value="1"/>
</dbReference>
<feature type="domain" description="PEP-utilising enzyme C-terminal" evidence="19">
    <location>
        <begin position="476"/>
        <end position="787"/>
    </location>
</feature>
<keyword evidence="8 15" id="KW-0479">Metal-binding</keyword>
<dbReference type="Gene3D" id="3.30.1490.20">
    <property type="entry name" value="ATP-grasp fold, A domain"/>
    <property type="match status" value="1"/>
</dbReference>
<evidence type="ECO:0000259" key="18">
    <source>
        <dbReference type="Pfam" id="PF01326"/>
    </source>
</evidence>
<evidence type="ECO:0000256" key="10">
    <source>
        <dbReference type="ARBA" id="ARBA00022777"/>
    </source>
</evidence>
<comment type="catalytic activity">
    <reaction evidence="14 15">
        <text>pyruvate + ATP + H2O = phosphoenolpyruvate + AMP + phosphate + 2 H(+)</text>
        <dbReference type="Rhea" id="RHEA:11364"/>
        <dbReference type="ChEBI" id="CHEBI:15361"/>
        <dbReference type="ChEBI" id="CHEBI:15377"/>
        <dbReference type="ChEBI" id="CHEBI:15378"/>
        <dbReference type="ChEBI" id="CHEBI:30616"/>
        <dbReference type="ChEBI" id="CHEBI:43474"/>
        <dbReference type="ChEBI" id="CHEBI:58702"/>
        <dbReference type="ChEBI" id="CHEBI:456215"/>
        <dbReference type="EC" id="2.7.9.2"/>
    </reaction>
</comment>
<evidence type="ECO:0000256" key="3">
    <source>
        <dbReference type="ARBA" id="ARBA00004742"/>
    </source>
</evidence>
<evidence type="ECO:0000256" key="5">
    <source>
        <dbReference type="ARBA" id="ARBA00011996"/>
    </source>
</evidence>
<keyword evidence="10 15" id="KW-0418">Kinase</keyword>
<dbReference type="InterPro" id="IPR002192">
    <property type="entry name" value="PPDK_AMP/ATP-bd"/>
</dbReference>
<dbReference type="InterPro" id="IPR023151">
    <property type="entry name" value="PEP_util_CS"/>
</dbReference>
<dbReference type="InterPro" id="IPR013815">
    <property type="entry name" value="ATP_grasp_subdomain_1"/>
</dbReference>
<sequence length="828" mass="89467">MADPAFIREFSELRAGDVSQVGGKNASLGEMMANTRSAGIAVPDGFATTAAAYWAFLDATGLRAEIEEAMAELQDDLGNLPEIGRRVRSMIEETDLPAAMYDGIAAHYGAMCREAGLTAVEVAVRSSATAEDLPDASFAGQQESFLNVHGLDAVVHATKKCLASLYNDRAIAYRIERGFDHDKVALSVGIQRMVRADCGAAGVMFSIETETGFPNGVLVTGAWGLGETVVQGMVDPDEWLLFKPHLEDTGKRPVLSQTLGSKQEKMVYAGGSTEVVATSEDERRSLVLSTDEVLQLGRWAKRLEEHYGRPMDIEWAKDGVTGELFVVQARPETVQSQRNDGKLKSYCINSAGATLTRGYAIGDAVAAAPVCRLDSPDEADRFVDGSVLVTGMTDPDWVPVMRRAAAVVTEQGGRTSHAAIVSRELELPAITGTGNARAMLADGQEVTVSCAEGGEGFVYDGIADYTVEDIDLDQVPQTDTAVMLNVGNPLSALRWWRLPSDGVGLARLEFIVSNLIKCHPMALIDYDRIEDAEVRAQIDAVTRGYDDKAQYFVDTLARAVAHIAAVAYPKPVIVRMSDFKTNEYADLIGGKLYEPDEENPMLGWRGASRYYHDQYQPGFELECEALRVARDVIGMSNIKAMVPFCRTPDEADRVIATMANAGLRRGENGLEIYAMCEVPANVVLAEAFAERFDGFSIGSNDLTQLILGIDRDSSRLSNLFDERDDAVLSTIADVVQRAQAKGCKVGLCGQGPSDRVEFARDLVSTGIDSMSVTPDSFVKVKNRVAALEQNWESDAVADAAAKRKRKTNGAAGHPEFHGITAAVGSPKT</sequence>
<evidence type="ECO:0000256" key="13">
    <source>
        <dbReference type="ARBA" id="ARBA00033470"/>
    </source>
</evidence>
<evidence type="ECO:0000256" key="9">
    <source>
        <dbReference type="ARBA" id="ARBA00022741"/>
    </source>
</evidence>
<dbReference type="PIRSF" id="PIRSF000854">
    <property type="entry name" value="PEP_synthase"/>
    <property type="match status" value="1"/>
</dbReference>
<dbReference type="Gene3D" id="3.30.470.20">
    <property type="entry name" value="ATP-grasp fold, B domain"/>
    <property type="match status" value="1"/>
</dbReference>
<dbReference type="InterPro" id="IPR036637">
    <property type="entry name" value="Phosphohistidine_dom_sf"/>
</dbReference>
<evidence type="ECO:0000313" key="21">
    <source>
        <dbReference type="Proteomes" id="UP000778970"/>
    </source>
</evidence>
<organism evidence="20 21">
    <name type="scientific">Rhodovibrio salinarum</name>
    <dbReference type="NCBI Taxonomy" id="1087"/>
    <lineage>
        <taxon>Bacteria</taxon>
        <taxon>Pseudomonadati</taxon>
        <taxon>Pseudomonadota</taxon>
        <taxon>Alphaproteobacteria</taxon>
        <taxon>Rhodospirillales</taxon>
        <taxon>Rhodovibrionaceae</taxon>
        <taxon>Rhodovibrio</taxon>
    </lineage>
</organism>
<comment type="function">
    <text evidence="2 15">Catalyzes the phosphorylation of pyruvate to phosphoenolpyruvate.</text>
</comment>
<reference evidence="20" key="1">
    <citation type="submission" date="2017-08" db="EMBL/GenBank/DDBJ databases">
        <authorList>
            <person name="Imhoff J.F."/>
            <person name="Rahn T."/>
            <person name="Kuenzel S."/>
            <person name="Neulinger S.C."/>
        </authorList>
    </citation>
    <scope>NUCLEOTIDE SEQUENCE</scope>
    <source>
        <strain evidence="20">DSM 9154</strain>
    </source>
</reference>
<gene>
    <name evidence="20" type="ORF">CKO21_02720</name>
</gene>
<feature type="region of interest" description="Disordered" evidence="16">
    <location>
        <begin position="805"/>
        <end position="828"/>
    </location>
</feature>
<dbReference type="Gene3D" id="3.20.20.60">
    <property type="entry name" value="Phosphoenolpyruvate-binding domains"/>
    <property type="match status" value="1"/>
</dbReference>
<reference evidence="20" key="2">
    <citation type="journal article" date="2020" name="Microorganisms">
        <title>Osmotic Adaptation and Compatible Solute Biosynthesis of Phototrophic Bacteria as Revealed from Genome Analyses.</title>
        <authorList>
            <person name="Imhoff J.F."/>
            <person name="Rahn T."/>
            <person name="Kunzel S."/>
            <person name="Keller A."/>
            <person name="Neulinger S.C."/>
        </authorList>
    </citation>
    <scope>NUCLEOTIDE SEQUENCE</scope>
    <source>
        <strain evidence="20">DSM 9154</strain>
    </source>
</reference>
<dbReference type="EC" id="2.7.9.2" evidence="5 15"/>
<dbReference type="GO" id="GO:0046872">
    <property type="term" value="F:metal ion binding"/>
    <property type="evidence" value="ECO:0007669"/>
    <property type="project" value="UniProtKB-KW"/>
</dbReference>
<dbReference type="PROSITE" id="PS00742">
    <property type="entry name" value="PEP_ENZYMES_2"/>
    <property type="match status" value="1"/>
</dbReference>